<comment type="caution">
    <text evidence="2">The sequence shown here is derived from an EMBL/GenBank/DDBJ whole genome shotgun (WGS) entry which is preliminary data.</text>
</comment>
<dbReference type="AlphaFoldDB" id="A0A8J6BTW7"/>
<name>A0A8J6BTW7_ZIZPA</name>
<evidence type="ECO:0000313" key="2">
    <source>
        <dbReference type="EMBL" id="KAG8093311.1"/>
    </source>
</evidence>
<proteinExistence type="predicted"/>
<protein>
    <submittedName>
        <fullName evidence="2">Uncharacterized protein</fullName>
    </submittedName>
</protein>
<reference evidence="2" key="1">
    <citation type="journal article" date="2021" name="bioRxiv">
        <title>Whole Genome Assembly and Annotation of Northern Wild Rice, Zizania palustris L., Supports a Whole Genome Duplication in the Zizania Genus.</title>
        <authorList>
            <person name="Haas M."/>
            <person name="Kono T."/>
            <person name="Macchietto M."/>
            <person name="Millas R."/>
            <person name="McGilp L."/>
            <person name="Shao M."/>
            <person name="Duquette J."/>
            <person name="Hirsch C.N."/>
            <person name="Kimball J."/>
        </authorList>
    </citation>
    <scope>NUCLEOTIDE SEQUENCE</scope>
    <source>
        <tissue evidence="2">Fresh leaf tissue</tissue>
    </source>
</reference>
<evidence type="ECO:0000313" key="3">
    <source>
        <dbReference type="Proteomes" id="UP000729402"/>
    </source>
</evidence>
<feature type="region of interest" description="Disordered" evidence="1">
    <location>
        <begin position="1"/>
        <end position="22"/>
    </location>
</feature>
<feature type="compositionally biased region" description="Low complexity" evidence="1">
    <location>
        <begin position="67"/>
        <end position="76"/>
    </location>
</feature>
<sequence>MGLTDPAKHQTALAEPVTRRARDLPFASAPPTVALFFSCTSSPPLFTKAATPPHVSSPVHPAPQPFSPLSSPPSAATEFRRVHPTRPMCLPCRAETLEVRRS</sequence>
<keyword evidence="3" id="KW-1185">Reference proteome</keyword>
<feature type="region of interest" description="Disordered" evidence="1">
    <location>
        <begin position="51"/>
        <end position="80"/>
    </location>
</feature>
<evidence type="ECO:0000256" key="1">
    <source>
        <dbReference type="SAM" id="MobiDB-lite"/>
    </source>
</evidence>
<dbReference type="Proteomes" id="UP000729402">
    <property type="component" value="Unassembled WGS sequence"/>
</dbReference>
<accession>A0A8J6BTW7</accession>
<gene>
    <name evidence="2" type="ORF">GUJ93_ZPchr0012g22013</name>
</gene>
<dbReference type="EMBL" id="JAAALK010000080">
    <property type="protein sequence ID" value="KAG8093311.1"/>
    <property type="molecule type" value="Genomic_DNA"/>
</dbReference>
<organism evidence="2 3">
    <name type="scientific">Zizania palustris</name>
    <name type="common">Northern wild rice</name>
    <dbReference type="NCBI Taxonomy" id="103762"/>
    <lineage>
        <taxon>Eukaryota</taxon>
        <taxon>Viridiplantae</taxon>
        <taxon>Streptophyta</taxon>
        <taxon>Embryophyta</taxon>
        <taxon>Tracheophyta</taxon>
        <taxon>Spermatophyta</taxon>
        <taxon>Magnoliopsida</taxon>
        <taxon>Liliopsida</taxon>
        <taxon>Poales</taxon>
        <taxon>Poaceae</taxon>
        <taxon>BOP clade</taxon>
        <taxon>Oryzoideae</taxon>
        <taxon>Oryzeae</taxon>
        <taxon>Zizaniinae</taxon>
        <taxon>Zizania</taxon>
    </lineage>
</organism>
<reference evidence="2" key="2">
    <citation type="submission" date="2021-02" db="EMBL/GenBank/DDBJ databases">
        <authorList>
            <person name="Kimball J.A."/>
            <person name="Haas M.W."/>
            <person name="Macchietto M."/>
            <person name="Kono T."/>
            <person name="Duquette J."/>
            <person name="Shao M."/>
        </authorList>
    </citation>
    <scope>NUCLEOTIDE SEQUENCE</scope>
    <source>
        <tissue evidence="2">Fresh leaf tissue</tissue>
    </source>
</reference>